<dbReference type="NCBIfam" id="TIGR00632">
    <property type="entry name" value="vsr"/>
    <property type="match status" value="1"/>
</dbReference>
<feature type="compositionally biased region" description="Basic and acidic residues" evidence="7">
    <location>
        <begin position="1"/>
        <end position="14"/>
    </location>
</feature>
<dbReference type="InterPro" id="IPR011335">
    <property type="entry name" value="Restrct_endonuc-II-like"/>
</dbReference>
<evidence type="ECO:0000256" key="1">
    <source>
        <dbReference type="ARBA" id="ARBA00022722"/>
    </source>
</evidence>
<comment type="similarity">
    <text evidence="6">Belongs to the Vsr family.</text>
</comment>
<evidence type="ECO:0000256" key="2">
    <source>
        <dbReference type="ARBA" id="ARBA00022759"/>
    </source>
</evidence>
<evidence type="ECO:0000313" key="9">
    <source>
        <dbReference type="Proteomes" id="UP000034231"/>
    </source>
</evidence>
<dbReference type="PATRIC" id="fig|1618488.3.peg.779"/>
<dbReference type="CDD" id="cd00221">
    <property type="entry name" value="Vsr"/>
    <property type="match status" value="1"/>
</dbReference>
<evidence type="ECO:0000256" key="4">
    <source>
        <dbReference type="ARBA" id="ARBA00022801"/>
    </source>
</evidence>
<evidence type="ECO:0000313" key="8">
    <source>
        <dbReference type="EMBL" id="KKQ49492.1"/>
    </source>
</evidence>
<evidence type="ECO:0000256" key="3">
    <source>
        <dbReference type="ARBA" id="ARBA00022763"/>
    </source>
</evidence>
<reference evidence="8 9" key="1">
    <citation type="journal article" date="2015" name="Nature">
        <title>rRNA introns, odd ribosomes, and small enigmatic genomes across a large radiation of phyla.</title>
        <authorList>
            <person name="Brown C.T."/>
            <person name="Hug L.A."/>
            <person name="Thomas B.C."/>
            <person name="Sharon I."/>
            <person name="Castelle C.J."/>
            <person name="Singh A."/>
            <person name="Wilkins M.J."/>
            <person name="Williams K.H."/>
            <person name="Banfield J.F."/>
        </authorList>
    </citation>
    <scope>NUCLEOTIDE SEQUENCE [LARGE SCALE GENOMIC DNA]</scope>
</reference>
<dbReference type="Pfam" id="PF03852">
    <property type="entry name" value="Vsr"/>
    <property type="match status" value="1"/>
</dbReference>
<keyword evidence="4" id="KW-0378">Hydrolase</keyword>
<organism evidence="8 9">
    <name type="scientific">Candidatus Shapirobacteria bacterium GW2011_GWE1_38_10</name>
    <dbReference type="NCBI Taxonomy" id="1618488"/>
    <lineage>
        <taxon>Bacteria</taxon>
        <taxon>Candidatus Shapironibacteriota</taxon>
    </lineage>
</organism>
<gene>
    <name evidence="8" type="ORF">US68_C0014G0005</name>
</gene>
<dbReference type="Proteomes" id="UP000034231">
    <property type="component" value="Unassembled WGS sequence"/>
</dbReference>
<dbReference type="GO" id="GO:0016787">
    <property type="term" value="F:hydrolase activity"/>
    <property type="evidence" value="ECO:0007669"/>
    <property type="project" value="UniProtKB-KW"/>
</dbReference>
<keyword evidence="1" id="KW-0540">Nuclease</keyword>
<evidence type="ECO:0000256" key="6">
    <source>
        <dbReference type="ARBA" id="ARBA00029466"/>
    </source>
</evidence>
<feature type="region of interest" description="Disordered" evidence="7">
    <location>
        <begin position="1"/>
        <end position="21"/>
    </location>
</feature>
<dbReference type="InterPro" id="IPR004603">
    <property type="entry name" value="DNA_mismatch_endonuc_vsr"/>
</dbReference>
<accession>A0A0G0I4K3</accession>
<proteinExistence type="inferred from homology"/>
<protein>
    <submittedName>
        <fullName evidence="8">G/T mismatch repair endonuclease protein</fullName>
    </submittedName>
</protein>
<comment type="caution">
    <text evidence="8">The sequence shown here is derived from an EMBL/GenBank/DDBJ whole genome shotgun (WGS) entry which is preliminary data.</text>
</comment>
<keyword evidence="5" id="KW-0234">DNA repair</keyword>
<sequence>MDIKSKEQRSENMSRIRSTNTKPEQKLFELLDEIDLPYEKHYKATGRPDAVILENKTAIFVDGEFWHGKDFPKWKNNISEFWFKKIRDNIIRDRKVNRTLKSEGWFVVRIWGKSIIKNPEKSKKKILKSYNNRS</sequence>
<evidence type="ECO:0000256" key="5">
    <source>
        <dbReference type="ARBA" id="ARBA00023204"/>
    </source>
</evidence>
<dbReference type="GO" id="GO:0004519">
    <property type="term" value="F:endonuclease activity"/>
    <property type="evidence" value="ECO:0007669"/>
    <property type="project" value="UniProtKB-KW"/>
</dbReference>
<evidence type="ECO:0000256" key="7">
    <source>
        <dbReference type="SAM" id="MobiDB-lite"/>
    </source>
</evidence>
<dbReference type="SUPFAM" id="SSF52980">
    <property type="entry name" value="Restriction endonuclease-like"/>
    <property type="match status" value="1"/>
</dbReference>
<name>A0A0G0I4K3_9BACT</name>
<dbReference type="EMBL" id="LBTX01000014">
    <property type="protein sequence ID" value="KKQ49492.1"/>
    <property type="molecule type" value="Genomic_DNA"/>
</dbReference>
<dbReference type="GO" id="GO:0006298">
    <property type="term" value="P:mismatch repair"/>
    <property type="evidence" value="ECO:0007669"/>
    <property type="project" value="InterPro"/>
</dbReference>
<dbReference type="AlphaFoldDB" id="A0A0G0I4K3"/>
<dbReference type="Gene3D" id="3.40.960.10">
    <property type="entry name" value="VSR Endonuclease"/>
    <property type="match status" value="1"/>
</dbReference>
<keyword evidence="2 8" id="KW-0255">Endonuclease</keyword>
<keyword evidence="3" id="KW-0227">DNA damage</keyword>